<keyword evidence="2" id="KW-1185">Reference proteome</keyword>
<dbReference type="EMBL" id="QXGM01000002">
    <property type="protein sequence ID" value="RSX54720.1"/>
    <property type="molecule type" value="Genomic_DNA"/>
</dbReference>
<evidence type="ECO:0000313" key="2">
    <source>
        <dbReference type="Proteomes" id="UP000287609"/>
    </source>
</evidence>
<name>A0A430FPF7_9BIFI</name>
<evidence type="ECO:0000313" key="1">
    <source>
        <dbReference type="EMBL" id="RSX54720.1"/>
    </source>
</evidence>
<accession>A0A430FPF7</accession>
<proteinExistence type="predicted"/>
<organism evidence="1 2">
    <name type="scientific">Bifidobacterium dolichotidis</name>
    <dbReference type="NCBI Taxonomy" id="2306976"/>
    <lineage>
        <taxon>Bacteria</taxon>
        <taxon>Bacillati</taxon>
        <taxon>Actinomycetota</taxon>
        <taxon>Actinomycetes</taxon>
        <taxon>Bifidobacteriales</taxon>
        <taxon>Bifidobacteriaceae</taxon>
        <taxon>Bifidobacterium</taxon>
    </lineage>
</organism>
<dbReference type="Proteomes" id="UP000287609">
    <property type="component" value="Unassembled WGS sequence"/>
</dbReference>
<gene>
    <name evidence="1" type="ORF">D2E26_0774</name>
</gene>
<protein>
    <submittedName>
        <fullName evidence="1">Uncharacterized protein</fullName>
    </submittedName>
</protein>
<reference evidence="1 2" key="1">
    <citation type="submission" date="2018-09" db="EMBL/GenBank/DDBJ databases">
        <title>Characterization of the phylogenetic diversity of five novel species belonging to the genus Bifidobacterium.</title>
        <authorList>
            <person name="Lugli G.A."/>
            <person name="Duranti S."/>
            <person name="Milani C."/>
        </authorList>
    </citation>
    <scope>NUCLEOTIDE SEQUENCE [LARGE SCALE GENOMIC DNA]</scope>
    <source>
        <strain evidence="1 2">2036B</strain>
    </source>
</reference>
<comment type="caution">
    <text evidence="1">The sequence shown here is derived from an EMBL/GenBank/DDBJ whole genome shotgun (WGS) entry which is preliminary data.</text>
</comment>
<sequence>MAQASGADNEYQPIPVDCGTFRDPHVLKYAQDHWDTDGKGP</sequence>
<dbReference type="AlphaFoldDB" id="A0A430FPF7"/>